<dbReference type="OrthoDB" id="2860418at2759"/>
<keyword evidence="1" id="KW-0472">Membrane</keyword>
<keyword evidence="1" id="KW-1133">Transmembrane helix</keyword>
<feature type="transmembrane region" description="Helical" evidence="1">
    <location>
        <begin position="127"/>
        <end position="144"/>
    </location>
</feature>
<dbReference type="Proteomes" id="UP000219338">
    <property type="component" value="Unassembled WGS sequence"/>
</dbReference>
<accession>A0A284R810</accession>
<organism evidence="2 3">
    <name type="scientific">Armillaria ostoyae</name>
    <name type="common">Armillaria root rot fungus</name>
    <dbReference type="NCBI Taxonomy" id="47428"/>
    <lineage>
        <taxon>Eukaryota</taxon>
        <taxon>Fungi</taxon>
        <taxon>Dikarya</taxon>
        <taxon>Basidiomycota</taxon>
        <taxon>Agaricomycotina</taxon>
        <taxon>Agaricomycetes</taxon>
        <taxon>Agaricomycetidae</taxon>
        <taxon>Agaricales</taxon>
        <taxon>Marasmiineae</taxon>
        <taxon>Physalacriaceae</taxon>
        <taxon>Armillaria</taxon>
    </lineage>
</organism>
<gene>
    <name evidence="2" type="ORF">ARMOST_08190</name>
</gene>
<protein>
    <submittedName>
        <fullName evidence="2">Uncharacterized protein</fullName>
    </submittedName>
</protein>
<dbReference type="EMBL" id="FUEG01000005">
    <property type="protein sequence ID" value="SJL04819.1"/>
    <property type="molecule type" value="Genomic_DNA"/>
</dbReference>
<proteinExistence type="predicted"/>
<sequence>MQSAMVSTANSGDFAPSLPELGQALERVKRDKENKQDVVAKRGDEVFRSTVERMFFFGGMSEVLGWSQSQIDDMLAALTSSAVLKVALPKAFALNGVDRVVKSVNADVEVVFKMLVTMMNYSDCNRVVAAIFTPLFLVGVSAYQKQVQFIRRMMELEGDRKLVGRSQGGSADGPYDILEQLLDAQVMVESSDIVATELNGIEMSIKMLPQTMASL</sequence>
<reference evidence="3" key="1">
    <citation type="journal article" date="2017" name="Nat. Ecol. Evol.">
        <title>Genome expansion and lineage-specific genetic innovations in the forest pathogenic fungi Armillaria.</title>
        <authorList>
            <person name="Sipos G."/>
            <person name="Prasanna A.N."/>
            <person name="Walter M.C."/>
            <person name="O'Connor E."/>
            <person name="Balint B."/>
            <person name="Krizsan K."/>
            <person name="Kiss B."/>
            <person name="Hess J."/>
            <person name="Varga T."/>
            <person name="Slot J."/>
            <person name="Riley R."/>
            <person name="Boka B."/>
            <person name="Rigling D."/>
            <person name="Barry K."/>
            <person name="Lee J."/>
            <person name="Mihaltcheva S."/>
            <person name="LaButti K."/>
            <person name="Lipzen A."/>
            <person name="Waldron R."/>
            <person name="Moloney N.M."/>
            <person name="Sperisen C."/>
            <person name="Kredics L."/>
            <person name="Vagvoelgyi C."/>
            <person name="Patrignani A."/>
            <person name="Fitzpatrick D."/>
            <person name="Nagy I."/>
            <person name="Doyle S."/>
            <person name="Anderson J.B."/>
            <person name="Grigoriev I.V."/>
            <person name="Gueldener U."/>
            <person name="Muensterkoetter M."/>
            <person name="Nagy L.G."/>
        </authorList>
    </citation>
    <scope>NUCLEOTIDE SEQUENCE [LARGE SCALE GENOMIC DNA]</scope>
    <source>
        <strain evidence="3">C18/9</strain>
    </source>
</reference>
<dbReference type="AlphaFoldDB" id="A0A284R810"/>
<name>A0A284R810_ARMOS</name>
<evidence type="ECO:0000313" key="2">
    <source>
        <dbReference type="EMBL" id="SJL04819.1"/>
    </source>
</evidence>
<evidence type="ECO:0000313" key="3">
    <source>
        <dbReference type="Proteomes" id="UP000219338"/>
    </source>
</evidence>
<evidence type="ECO:0000256" key="1">
    <source>
        <dbReference type="SAM" id="Phobius"/>
    </source>
</evidence>
<dbReference type="OMA" id="VERMFFF"/>
<keyword evidence="1" id="KW-0812">Transmembrane</keyword>
<keyword evidence="3" id="KW-1185">Reference proteome</keyword>